<gene>
    <name evidence="2" type="ORF">FRZ67_06825</name>
</gene>
<accession>A0A5B8V868</accession>
<evidence type="ECO:0000313" key="3">
    <source>
        <dbReference type="Proteomes" id="UP000321533"/>
    </source>
</evidence>
<proteinExistence type="predicted"/>
<dbReference type="AlphaFoldDB" id="A0A5B8V868"/>
<dbReference type="OrthoDB" id="9785438at2"/>
<feature type="transmembrane region" description="Helical" evidence="1">
    <location>
        <begin position="92"/>
        <end position="112"/>
    </location>
</feature>
<sequence length="138" mass="16075">MQSDIEADHPVILFDGVCNLCSSSVQFVIKHDPKRQFRYASLQSDYGQRVLKKFGLPENELNSFILLENEKIYTRSAGALRVTKKLSGLWPLLYGFIIVPPFIRNAVYTYIAQHRYKWFGKKEVCWVPTTELKQLFLN</sequence>
<keyword evidence="1" id="KW-0812">Transmembrane</keyword>
<dbReference type="GO" id="GO:0015035">
    <property type="term" value="F:protein-disulfide reductase activity"/>
    <property type="evidence" value="ECO:0007669"/>
    <property type="project" value="InterPro"/>
</dbReference>
<keyword evidence="1" id="KW-0472">Membrane</keyword>
<evidence type="ECO:0000313" key="2">
    <source>
        <dbReference type="EMBL" id="QEC67021.1"/>
    </source>
</evidence>
<dbReference type="RefSeq" id="WP_147188821.1">
    <property type="nucleotide sequence ID" value="NZ_CP042435.1"/>
</dbReference>
<keyword evidence="3" id="KW-1185">Reference proteome</keyword>
<dbReference type="Pfam" id="PF04134">
    <property type="entry name" value="DCC1-like"/>
    <property type="match status" value="1"/>
</dbReference>
<dbReference type="InterPro" id="IPR052927">
    <property type="entry name" value="DCC_oxidoreductase"/>
</dbReference>
<protein>
    <submittedName>
        <fullName evidence="2">DUF393 domain-containing protein</fullName>
    </submittedName>
</protein>
<dbReference type="PANTHER" id="PTHR33639:SF2">
    <property type="entry name" value="DUF393 DOMAIN-CONTAINING PROTEIN"/>
    <property type="match status" value="1"/>
</dbReference>
<dbReference type="InterPro" id="IPR007263">
    <property type="entry name" value="DCC1-like"/>
</dbReference>
<dbReference type="EMBL" id="CP042435">
    <property type="protein sequence ID" value="QEC67021.1"/>
    <property type="molecule type" value="Genomic_DNA"/>
</dbReference>
<dbReference type="KEGG" id="pgin:FRZ67_06825"/>
<keyword evidence="1" id="KW-1133">Transmembrane helix</keyword>
<organism evidence="2 3">
    <name type="scientific">Panacibacter ginsenosidivorans</name>
    <dbReference type="NCBI Taxonomy" id="1813871"/>
    <lineage>
        <taxon>Bacteria</taxon>
        <taxon>Pseudomonadati</taxon>
        <taxon>Bacteroidota</taxon>
        <taxon>Chitinophagia</taxon>
        <taxon>Chitinophagales</taxon>
        <taxon>Chitinophagaceae</taxon>
        <taxon>Panacibacter</taxon>
    </lineage>
</organism>
<name>A0A5B8V868_9BACT</name>
<dbReference type="Proteomes" id="UP000321533">
    <property type="component" value="Chromosome"/>
</dbReference>
<reference evidence="2 3" key="1">
    <citation type="journal article" date="2016" name="Int. J. Syst. Evol. Microbiol.">
        <title>Panacibacter ginsenosidivorans gen. nov., sp. nov., with ginsenoside converting activity isolated from soil of a ginseng field.</title>
        <authorList>
            <person name="Siddiqi M.Z."/>
            <person name="Muhammad Shafi S."/>
            <person name="Choi K.D."/>
            <person name="Im W.T."/>
        </authorList>
    </citation>
    <scope>NUCLEOTIDE SEQUENCE [LARGE SCALE GENOMIC DNA]</scope>
    <source>
        <strain evidence="2 3">Gsoil1550</strain>
    </source>
</reference>
<dbReference type="PANTHER" id="PTHR33639">
    <property type="entry name" value="THIOL-DISULFIDE OXIDOREDUCTASE DCC"/>
    <property type="match status" value="1"/>
</dbReference>
<evidence type="ECO:0000256" key="1">
    <source>
        <dbReference type="SAM" id="Phobius"/>
    </source>
</evidence>